<dbReference type="EMBL" id="CP061336">
    <property type="protein sequence ID" value="QNU68332.1"/>
    <property type="molecule type" value="Genomic_DNA"/>
</dbReference>
<keyword evidence="3" id="KW-0472">Membrane</keyword>
<proteinExistence type="predicted"/>
<dbReference type="Pfam" id="PF01547">
    <property type="entry name" value="SBP_bac_1"/>
    <property type="match status" value="1"/>
</dbReference>
<dbReference type="InterPro" id="IPR006059">
    <property type="entry name" value="SBP"/>
</dbReference>
<dbReference type="InterPro" id="IPR050490">
    <property type="entry name" value="Bact_solute-bd_prot1"/>
</dbReference>
<dbReference type="Gene3D" id="3.40.190.10">
    <property type="entry name" value="Periplasmic binding protein-like II"/>
    <property type="match status" value="2"/>
</dbReference>
<organism evidence="6 7">
    <name type="scientific">Ruminiclostridium herbifermentans</name>
    <dbReference type="NCBI Taxonomy" id="2488810"/>
    <lineage>
        <taxon>Bacteria</taxon>
        <taxon>Bacillati</taxon>
        <taxon>Bacillota</taxon>
        <taxon>Clostridia</taxon>
        <taxon>Eubacteriales</taxon>
        <taxon>Oscillospiraceae</taxon>
        <taxon>Ruminiclostridium</taxon>
    </lineage>
</organism>
<keyword evidence="5" id="KW-0449">Lipoprotein</keyword>
<keyword evidence="7" id="KW-1185">Reference proteome</keyword>
<keyword evidence="4" id="KW-0564">Palmitate</keyword>
<reference evidence="6 7" key="1">
    <citation type="submission" date="2020-09" db="EMBL/GenBank/DDBJ databases">
        <title>Characterization and genome sequencing of Ruminiclostridium sp. nov. MA18.</title>
        <authorList>
            <person name="Rettenmaier R."/>
            <person name="Kowollik M.-L."/>
            <person name="Liebl W."/>
            <person name="Zverlov V."/>
        </authorList>
    </citation>
    <scope>NUCLEOTIDE SEQUENCE [LARGE SCALE GENOMIC DNA]</scope>
    <source>
        <strain evidence="6 7">MA18</strain>
    </source>
</reference>
<protein>
    <submittedName>
        <fullName evidence="6">Sugar ABC transporter substrate-binding protein</fullName>
    </submittedName>
</protein>
<evidence type="ECO:0000256" key="1">
    <source>
        <dbReference type="ARBA" id="ARBA00022475"/>
    </source>
</evidence>
<dbReference type="SUPFAM" id="SSF53850">
    <property type="entry name" value="Periplasmic binding protein-like II"/>
    <property type="match status" value="1"/>
</dbReference>
<dbReference type="KEGG" id="rher:EHE19_007970"/>
<evidence type="ECO:0000256" key="4">
    <source>
        <dbReference type="ARBA" id="ARBA00023139"/>
    </source>
</evidence>
<dbReference type="RefSeq" id="WP_137696442.1">
    <property type="nucleotide sequence ID" value="NZ_CP061336.1"/>
</dbReference>
<dbReference type="PANTHER" id="PTHR43649:SF33">
    <property type="entry name" value="POLYGALACTURONAN_RHAMNOGALACTURONAN-BINDING PROTEIN YTCQ"/>
    <property type="match status" value="1"/>
</dbReference>
<evidence type="ECO:0000313" key="7">
    <source>
        <dbReference type="Proteomes" id="UP000306409"/>
    </source>
</evidence>
<evidence type="ECO:0000256" key="5">
    <source>
        <dbReference type="ARBA" id="ARBA00023288"/>
    </source>
</evidence>
<dbReference type="AlphaFoldDB" id="A0A4U7JNK6"/>
<dbReference type="OrthoDB" id="1929810at2"/>
<dbReference type="CDD" id="cd13585">
    <property type="entry name" value="PBP2_TMBP_like"/>
    <property type="match status" value="1"/>
</dbReference>
<name>A0A4U7JNK6_9FIRM</name>
<keyword evidence="2" id="KW-0732">Signal</keyword>
<sequence length="435" mass="49209">MGCSKKILTMISITLLNIMIVSCSSNNSQSYDDVQKSNKPPKTHTINLMTTWGGADSKAGVLKEIIAKFEEENPNIKISNQSIFGDDYLPTLKTKFASGSEPDVFGLWPGSDIKYLIKADKIADITDTLKQDRTWMDSFDQASFMATTYNNRIYGIPYELVFEGLFINKDLFDEYGVKEPANYKELKDAVAIFKKNGIIPIAYNSTAEGSYIYQNIIASLGGSQGVEEYLVDGKINNCYIDAMKYMKELYDIGAFSEDSMMIYSDERNDLFFTKKAAMIVQGSWFIPYFEKDDTSVKMIPFPSMTDEDSKMPTGLGGGTFFISKNAWNSFIKRDDAIVFLKYLTSKESASYFYNTAGMLTYLNMEMDFQSANSLLAEQSTGVYKRILSKNKTPIPDHIIERSAWEDIVIKQFPKFLLGEKTAEEIWDQVVDKISN</sequence>
<dbReference type="Proteomes" id="UP000306409">
    <property type="component" value="Chromosome"/>
</dbReference>
<dbReference type="PROSITE" id="PS51257">
    <property type="entry name" value="PROKAR_LIPOPROTEIN"/>
    <property type="match status" value="1"/>
</dbReference>
<gene>
    <name evidence="6" type="ORF">EHE19_007970</name>
</gene>
<keyword evidence="1" id="KW-1003">Cell membrane</keyword>
<evidence type="ECO:0000256" key="3">
    <source>
        <dbReference type="ARBA" id="ARBA00023136"/>
    </source>
</evidence>
<evidence type="ECO:0000313" key="6">
    <source>
        <dbReference type="EMBL" id="QNU68332.1"/>
    </source>
</evidence>
<accession>A0A4U7JNK6</accession>
<evidence type="ECO:0000256" key="2">
    <source>
        <dbReference type="ARBA" id="ARBA00022729"/>
    </source>
</evidence>
<dbReference type="PANTHER" id="PTHR43649">
    <property type="entry name" value="ARABINOSE-BINDING PROTEIN-RELATED"/>
    <property type="match status" value="1"/>
</dbReference>